<feature type="transmembrane region" description="Helical" evidence="2">
    <location>
        <begin position="318"/>
        <end position="338"/>
    </location>
</feature>
<feature type="region of interest" description="Disordered" evidence="1">
    <location>
        <begin position="135"/>
        <end position="174"/>
    </location>
</feature>
<feature type="transmembrane region" description="Helical" evidence="2">
    <location>
        <begin position="410"/>
        <end position="438"/>
    </location>
</feature>
<feature type="transmembrane region" description="Helical" evidence="2">
    <location>
        <begin position="376"/>
        <end position="398"/>
    </location>
</feature>
<name>A0A9P1FVD3_9DINO</name>
<keyword evidence="6" id="KW-1185">Reference proteome</keyword>
<evidence type="ECO:0000313" key="6">
    <source>
        <dbReference type="Proteomes" id="UP001152797"/>
    </source>
</evidence>
<proteinExistence type="predicted"/>
<accession>A0A9P1FVD3</accession>
<evidence type="ECO:0000313" key="5">
    <source>
        <dbReference type="EMBL" id="CAL4778276.1"/>
    </source>
</evidence>
<feature type="transmembrane region" description="Helical" evidence="2">
    <location>
        <begin position="286"/>
        <end position="312"/>
    </location>
</feature>
<dbReference type="Proteomes" id="UP001152797">
    <property type="component" value="Unassembled WGS sequence"/>
</dbReference>
<organism evidence="3">
    <name type="scientific">Cladocopium goreaui</name>
    <dbReference type="NCBI Taxonomy" id="2562237"/>
    <lineage>
        <taxon>Eukaryota</taxon>
        <taxon>Sar</taxon>
        <taxon>Alveolata</taxon>
        <taxon>Dinophyceae</taxon>
        <taxon>Suessiales</taxon>
        <taxon>Symbiodiniaceae</taxon>
        <taxon>Cladocopium</taxon>
    </lineage>
</organism>
<reference evidence="4" key="2">
    <citation type="submission" date="2024-04" db="EMBL/GenBank/DDBJ databases">
        <authorList>
            <person name="Chen Y."/>
            <person name="Shah S."/>
            <person name="Dougan E. K."/>
            <person name="Thang M."/>
            <person name="Chan C."/>
        </authorList>
    </citation>
    <scope>NUCLEOTIDE SEQUENCE [LARGE SCALE GENOMIC DNA]</scope>
</reference>
<sequence length="591" mass="64304">MASSSVSIKDSDSPSKDIDVLLEQMEGRLEAMLAKHQTMLEKILAALGQRTEASRGHGSLNVPKAKQKKPSSGSIVSEASLSVESVRPLASDVVPRAREMAKVASRRSPNLKQKHKVHTVPSMLALESAMLHNLGHVGSPKERSDSISSPTDAKRSPRESKDGRMSPVPSVPAAAASSLIRLKEGKGCPDGVRKYGRMRPVEITSPKLGDLPQQPEFEHVDSETKRLSGSILGLPRDSSRKVTATKIGVLMRDSQSAILAEFGNTASQEEVDLDMGSKAMLAIPSFVPTVLAILCAIAVPSMIAASLWVSYLHAHSKLFVIFTTGLYGALGVACVRLMQAALRSSDLHLALHRLNLFISEFDLEWSELSGQQWRRYVLVWVLLCSTQVASQGIQYYLLDQLDQSERPEHASIITGLGMFSVVIFAAGSATIMITCFALSHIILGMDSALDCWCCHVLNTPNFEFGVVSWNNLQALLKCVGHEVDKTFILVQVLSSLGSMYLLTNGVTYVFRADQLNFLPTLAEGLAALPLIFLFGLSMRLFSHGASLTEKCKFIPSFVNQIPTEEPIDLDKQFLVNLLRAATRASSCVMCG</sequence>
<keyword evidence="2" id="KW-1133">Transmembrane helix</keyword>
<feature type="transmembrane region" description="Helical" evidence="2">
    <location>
        <begin position="516"/>
        <end position="536"/>
    </location>
</feature>
<comment type="caution">
    <text evidence="3">The sequence shown here is derived from an EMBL/GenBank/DDBJ whole genome shotgun (WGS) entry which is preliminary data.</text>
</comment>
<dbReference type="EMBL" id="CAMXCT020001535">
    <property type="protein sequence ID" value="CAL1144339.1"/>
    <property type="molecule type" value="Genomic_DNA"/>
</dbReference>
<protein>
    <submittedName>
        <fullName evidence="5">Metal transporter CNNM4</fullName>
    </submittedName>
</protein>
<keyword evidence="2" id="KW-0472">Membrane</keyword>
<evidence type="ECO:0000313" key="4">
    <source>
        <dbReference type="EMBL" id="CAL1144339.1"/>
    </source>
</evidence>
<keyword evidence="2" id="KW-0812">Transmembrane</keyword>
<dbReference type="EMBL" id="CAMXCT030001535">
    <property type="protein sequence ID" value="CAL4778276.1"/>
    <property type="molecule type" value="Genomic_DNA"/>
</dbReference>
<feature type="compositionally biased region" description="Basic and acidic residues" evidence="1">
    <location>
        <begin position="152"/>
        <end position="164"/>
    </location>
</feature>
<reference evidence="3" key="1">
    <citation type="submission" date="2022-10" db="EMBL/GenBank/DDBJ databases">
        <authorList>
            <person name="Chen Y."/>
            <person name="Dougan E. K."/>
            <person name="Chan C."/>
            <person name="Rhodes N."/>
            <person name="Thang M."/>
        </authorList>
    </citation>
    <scope>NUCLEOTIDE SEQUENCE</scope>
</reference>
<dbReference type="AlphaFoldDB" id="A0A9P1FVD3"/>
<dbReference type="EMBL" id="CAMXCT010001535">
    <property type="protein sequence ID" value="CAI3990964.1"/>
    <property type="molecule type" value="Genomic_DNA"/>
</dbReference>
<feature type="region of interest" description="Disordered" evidence="1">
    <location>
        <begin position="51"/>
        <end position="73"/>
    </location>
</feature>
<evidence type="ECO:0000256" key="2">
    <source>
        <dbReference type="SAM" id="Phobius"/>
    </source>
</evidence>
<evidence type="ECO:0000256" key="1">
    <source>
        <dbReference type="SAM" id="MobiDB-lite"/>
    </source>
</evidence>
<evidence type="ECO:0000313" key="3">
    <source>
        <dbReference type="EMBL" id="CAI3990964.1"/>
    </source>
</evidence>
<feature type="transmembrane region" description="Helical" evidence="2">
    <location>
        <begin position="487"/>
        <end position="510"/>
    </location>
</feature>
<gene>
    <name evidence="3" type="ORF">C1SCF055_LOCUS17912</name>
</gene>